<gene>
    <name evidence="1" type="ORF">MSAN_01641300</name>
</gene>
<accession>A0A8H6Y2V3</accession>
<evidence type="ECO:0000313" key="2">
    <source>
        <dbReference type="Proteomes" id="UP000623467"/>
    </source>
</evidence>
<name>A0A8H6Y2V3_9AGAR</name>
<keyword evidence="2" id="KW-1185">Reference proteome</keyword>
<organism evidence="1 2">
    <name type="scientific">Mycena sanguinolenta</name>
    <dbReference type="NCBI Taxonomy" id="230812"/>
    <lineage>
        <taxon>Eukaryota</taxon>
        <taxon>Fungi</taxon>
        <taxon>Dikarya</taxon>
        <taxon>Basidiomycota</taxon>
        <taxon>Agaricomycotina</taxon>
        <taxon>Agaricomycetes</taxon>
        <taxon>Agaricomycetidae</taxon>
        <taxon>Agaricales</taxon>
        <taxon>Marasmiineae</taxon>
        <taxon>Mycenaceae</taxon>
        <taxon>Mycena</taxon>
    </lineage>
</organism>
<sequence length="69" mass="7456">MATLVSSFSADFEKQAAADSGAQAEVFADCSSQCGWIMILGATIQVILFPRFVQITLRSLPTWQATTRA</sequence>
<dbReference type="EMBL" id="JACAZH010000014">
    <property type="protein sequence ID" value="KAF7350797.1"/>
    <property type="molecule type" value="Genomic_DNA"/>
</dbReference>
<comment type="caution">
    <text evidence="1">The sequence shown here is derived from an EMBL/GenBank/DDBJ whole genome shotgun (WGS) entry which is preliminary data.</text>
</comment>
<protein>
    <submittedName>
        <fullName evidence="1">Uncharacterized protein</fullName>
    </submittedName>
</protein>
<evidence type="ECO:0000313" key="1">
    <source>
        <dbReference type="EMBL" id="KAF7350797.1"/>
    </source>
</evidence>
<reference evidence="1" key="1">
    <citation type="submission" date="2020-05" db="EMBL/GenBank/DDBJ databases">
        <title>Mycena genomes resolve the evolution of fungal bioluminescence.</title>
        <authorList>
            <person name="Tsai I.J."/>
        </authorList>
    </citation>
    <scope>NUCLEOTIDE SEQUENCE</scope>
    <source>
        <strain evidence="1">160909Yilan</strain>
    </source>
</reference>
<proteinExistence type="predicted"/>
<dbReference type="AlphaFoldDB" id="A0A8H6Y2V3"/>
<dbReference type="Proteomes" id="UP000623467">
    <property type="component" value="Unassembled WGS sequence"/>
</dbReference>